<proteinExistence type="predicted"/>
<feature type="transmembrane region" description="Helical" evidence="1">
    <location>
        <begin position="316"/>
        <end position="337"/>
    </location>
</feature>
<keyword evidence="1" id="KW-1133">Transmembrane helix</keyword>
<evidence type="ECO:0000313" key="3">
    <source>
        <dbReference type="Proteomes" id="UP000714275"/>
    </source>
</evidence>
<keyword evidence="1" id="KW-0812">Transmembrane</keyword>
<dbReference type="OrthoDB" id="9451547at2759"/>
<reference evidence="2" key="1">
    <citation type="journal article" date="2020" name="New Phytol.">
        <title>Comparative genomics reveals dynamic genome evolution in host specialist ectomycorrhizal fungi.</title>
        <authorList>
            <person name="Lofgren L.A."/>
            <person name="Nguyen N.H."/>
            <person name="Vilgalys R."/>
            <person name="Ruytinx J."/>
            <person name="Liao H.L."/>
            <person name="Branco S."/>
            <person name="Kuo A."/>
            <person name="LaButti K."/>
            <person name="Lipzen A."/>
            <person name="Andreopoulos W."/>
            <person name="Pangilinan J."/>
            <person name="Riley R."/>
            <person name="Hundley H."/>
            <person name="Na H."/>
            <person name="Barry K."/>
            <person name="Grigoriev I.V."/>
            <person name="Stajich J.E."/>
            <person name="Kennedy P.G."/>
        </authorList>
    </citation>
    <scope>NUCLEOTIDE SEQUENCE</scope>
    <source>
        <strain evidence="2">DOB743</strain>
    </source>
</reference>
<evidence type="ECO:0000313" key="2">
    <source>
        <dbReference type="EMBL" id="KAG1766124.1"/>
    </source>
</evidence>
<gene>
    <name evidence="2" type="ORF">EV702DRAFT_797333</name>
</gene>
<feature type="transmembrane region" description="Helical" evidence="1">
    <location>
        <begin position="103"/>
        <end position="123"/>
    </location>
</feature>
<feature type="transmembrane region" description="Helical" evidence="1">
    <location>
        <begin position="72"/>
        <end position="91"/>
    </location>
</feature>
<feature type="transmembrane region" description="Helical" evidence="1">
    <location>
        <begin position="349"/>
        <end position="373"/>
    </location>
</feature>
<keyword evidence="3" id="KW-1185">Reference proteome</keyword>
<feature type="transmembrane region" description="Helical" evidence="1">
    <location>
        <begin position="33"/>
        <end position="52"/>
    </location>
</feature>
<sequence length="396" mass="44831">MVLIYAATPLKRADTSIPTFDVSNSPSYSYTRSLWNIVWSCCLTIFACTWTAIHPNIPGINESKFAKMIRRILLMVLAMMAPELMITWATRQFFSARKTAKEVTGWGMTHGFFAWMGGFMLYVNDEQRATLTPNELLQFVREGLVDMPAITEAEIDDRSKDDGLSKSVAILQLAWFVSQLVARYVQRLPMTLLEIDTLSVAALTCICYVLWWKKPKDVGLPYKVHWKGATLPGELTYEKSHPRWDPIVHPLDSIMSNRVLISPWAVRSRRVPSLGGYGESHAKLTLLLGCSSGMVFGGIHYLGWNYSFGFQLNWRAVALLMTCVPIIFLLAVGYDMWRGDNSVSRNKKGVFVIGVFTVLMYFILRGILIAYTIKSLQSLPPGIYDTVAWTEYIPHL</sequence>
<comment type="caution">
    <text evidence="2">The sequence shown here is derived from an EMBL/GenBank/DDBJ whole genome shotgun (WGS) entry which is preliminary data.</text>
</comment>
<organism evidence="2 3">
    <name type="scientific">Suillus placidus</name>
    <dbReference type="NCBI Taxonomy" id="48579"/>
    <lineage>
        <taxon>Eukaryota</taxon>
        <taxon>Fungi</taxon>
        <taxon>Dikarya</taxon>
        <taxon>Basidiomycota</taxon>
        <taxon>Agaricomycotina</taxon>
        <taxon>Agaricomycetes</taxon>
        <taxon>Agaricomycetidae</taxon>
        <taxon>Boletales</taxon>
        <taxon>Suillineae</taxon>
        <taxon>Suillaceae</taxon>
        <taxon>Suillus</taxon>
    </lineage>
</organism>
<feature type="transmembrane region" description="Helical" evidence="1">
    <location>
        <begin position="191"/>
        <end position="211"/>
    </location>
</feature>
<keyword evidence="1" id="KW-0472">Membrane</keyword>
<dbReference type="AlphaFoldDB" id="A0A9P6ZI44"/>
<feature type="transmembrane region" description="Helical" evidence="1">
    <location>
        <begin position="284"/>
        <end position="304"/>
    </location>
</feature>
<dbReference type="Proteomes" id="UP000714275">
    <property type="component" value="Unassembled WGS sequence"/>
</dbReference>
<protein>
    <submittedName>
        <fullName evidence="2">Uncharacterized protein</fullName>
    </submittedName>
</protein>
<dbReference type="PANTHER" id="PTHR35043">
    <property type="entry name" value="TRANSCRIPTION FACTOR DOMAIN-CONTAINING PROTEIN"/>
    <property type="match status" value="1"/>
</dbReference>
<accession>A0A9P6ZI44</accession>
<dbReference type="PANTHER" id="PTHR35043:SF7">
    <property type="entry name" value="TRANSCRIPTION FACTOR DOMAIN-CONTAINING PROTEIN"/>
    <property type="match status" value="1"/>
</dbReference>
<dbReference type="EMBL" id="JABBWD010000099">
    <property type="protein sequence ID" value="KAG1766124.1"/>
    <property type="molecule type" value="Genomic_DNA"/>
</dbReference>
<evidence type="ECO:0000256" key="1">
    <source>
        <dbReference type="SAM" id="Phobius"/>
    </source>
</evidence>
<name>A0A9P6ZI44_9AGAM</name>